<feature type="active site" description="Proton acceptor" evidence="6">
    <location>
        <position position="23"/>
    </location>
</feature>
<comment type="similarity">
    <text evidence="2 5">Belongs to the PTPS family. QueD subfamily.</text>
</comment>
<dbReference type="PANTHER" id="PTHR12589">
    <property type="entry name" value="PYRUVOYL TETRAHYDROBIOPTERIN SYNTHASE"/>
    <property type="match status" value="1"/>
</dbReference>
<comment type="catalytic activity">
    <reaction evidence="4 5">
        <text>7,8-dihydroneopterin 3'-triphosphate + H2O = 6-carboxy-5,6,7,8-tetrahydropterin + triphosphate + acetaldehyde + 2 H(+)</text>
        <dbReference type="Rhea" id="RHEA:27966"/>
        <dbReference type="ChEBI" id="CHEBI:15343"/>
        <dbReference type="ChEBI" id="CHEBI:15377"/>
        <dbReference type="ChEBI" id="CHEBI:15378"/>
        <dbReference type="ChEBI" id="CHEBI:18036"/>
        <dbReference type="ChEBI" id="CHEBI:58462"/>
        <dbReference type="ChEBI" id="CHEBI:61032"/>
        <dbReference type="EC" id="4.1.2.50"/>
    </reaction>
</comment>
<dbReference type="Proteomes" id="UP000242881">
    <property type="component" value="Unassembled WGS sequence"/>
</dbReference>
<sequence>MFKVRVIDHFSSAHNLRGYEGNCERLHGHNWKVEVELMGDRLDNIGMLVDFKVLKKSLKKIIDELDHTYLNEHPYFKDVNPTSENMAKYIFLRLKEDFGTFVYKVAVWESHNAVAEYFE</sequence>
<protein>
    <recommendedName>
        <fullName evidence="3 5">6-carboxy-5,6,7,8-tetrahydropterin synthase</fullName>
        <ecNumber evidence="5">4.-.-.-</ecNumber>
    </recommendedName>
</protein>
<accession>A0A2J6WP30</accession>
<dbReference type="EC" id="4.-.-.-" evidence="5"/>
<keyword evidence="5" id="KW-0671">Queuosine biosynthesis</keyword>
<dbReference type="NCBIfam" id="TIGR03367">
    <property type="entry name" value="queuosine_QueD"/>
    <property type="match status" value="1"/>
</dbReference>
<feature type="binding site" evidence="7">
    <location>
        <position position="27"/>
    </location>
    <ligand>
        <name>Zn(2+)</name>
        <dbReference type="ChEBI" id="CHEBI:29105"/>
    </ligand>
</feature>
<evidence type="ECO:0000256" key="1">
    <source>
        <dbReference type="ARBA" id="ARBA00005061"/>
    </source>
</evidence>
<proteinExistence type="inferred from homology"/>
<keyword evidence="5 7" id="KW-0479">Metal-binding</keyword>
<dbReference type="Pfam" id="PF01242">
    <property type="entry name" value="PTPS"/>
    <property type="match status" value="1"/>
</dbReference>
<evidence type="ECO:0000256" key="2">
    <source>
        <dbReference type="ARBA" id="ARBA00008900"/>
    </source>
</evidence>
<dbReference type="Gene3D" id="3.30.479.10">
    <property type="entry name" value="6-pyruvoyl tetrahydropterin synthase/QueD"/>
    <property type="match status" value="1"/>
</dbReference>
<evidence type="ECO:0000313" key="9">
    <source>
        <dbReference type="Proteomes" id="UP000242881"/>
    </source>
</evidence>
<dbReference type="GO" id="GO:0046872">
    <property type="term" value="F:metal ion binding"/>
    <property type="evidence" value="ECO:0007669"/>
    <property type="project" value="UniProtKB-KW"/>
</dbReference>
<dbReference type="PANTHER" id="PTHR12589:SF8">
    <property type="entry name" value="6-CARBOXY-5,6,7,8-TETRAHYDROPTERIN SYNTHASE"/>
    <property type="match status" value="1"/>
</dbReference>
<dbReference type="EMBL" id="PNIN01000027">
    <property type="protein sequence ID" value="PMP72120.1"/>
    <property type="molecule type" value="Genomic_DNA"/>
</dbReference>
<keyword evidence="5 7" id="KW-0862">Zinc</keyword>
<dbReference type="SUPFAM" id="SSF55620">
    <property type="entry name" value="Tetrahydrobiopterin biosynthesis enzymes-like"/>
    <property type="match status" value="1"/>
</dbReference>
<evidence type="ECO:0000313" key="8">
    <source>
        <dbReference type="EMBL" id="PMP72120.1"/>
    </source>
</evidence>
<dbReference type="RefSeq" id="WP_424605778.1">
    <property type="nucleotide sequence ID" value="NZ_JBNAVA010000007.1"/>
</dbReference>
<feature type="active site" description="Charge relay system" evidence="6">
    <location>
        <position position="109"/>
    </location>
</feature>
<evidence type="ECO:0000256" key="6">
    <source>
        <dbReference type="PIRSR" id="PIRSR006113-1"/>
    </source>
</evidence>
<dbReference type="GO" id="GO:0008616">
    <property type="term" value="P:tRNA queuosine(34) biosynthetic process"/>
    <property type="evidence" value="ECO:0007669"/>
    <property type="project" value="UniProtKB-KW"/>
</dbReference>
<reference evidence="8 9" key="1">
    <citation type="submission" date="2018-01" db="EMBL/GenBank/DDBJ databases">
        <title>Metagenomic assembled genomes from two thermal pools in the Uzon Caldera, Kamchatka, Russia.</title>
        <authorList>
            <person name="Wilkins L."/>
            <person name="Ettinger C."/>
        </authorList>
    </citation>
    <scope>NUCLEOTIDE SEQUENCE [LARGE SCALE GENOMIC DNA]</scope>
    <source>
        <strain evidence="8">ZAV-05</strain>
    </source>
</reference>
<evidence type="ECO:0000256" key="3">
    <source>
        <dbReference type="ARBA" id="ARBA00018141"/>
    </source>
</evidence>
<evidence type="ECO:0000256" key="7">
    <source>
        <dbReference type="PIRSR" id="PIRSR006113-2"/>
    </source>
</evidence>
<gene>
    <name evidence="8" type="primary">queD</name>
    <name evidence="8" type="ORF">C0187_02395</name>
</gene>
<feature type="active site" description="Charge relay system" evidence="6">
    <location>
        <position position="67"/>
    </location>
</feature>
<evidence type="ECO:0000256" key="4">
    <source>
        <dbReference type="ARBA" id="ARBA00048807"/>
    </source>
</evidence>
<name>A0A2J6WP30_9BACT</name>
<evidence type="ECO:0000256" key="5">
    <source>
        <dbReference type="PIRNR" id="PIRNR006113"/>
    </source>
</evidence>
<dbReference type="PIRSF" id="PIRSF006113">
    <property type="entry name" value="PTP_synth"/>
    <property type="match status" value="1"/>
</dbReference>
<comment type="caution">
    <text evidence="8">The sequence shown here is derived from an EMBL/GenBank/DDBJ whole genome shotgun (WGS) entry which is preliminary data.</text>
</comment>
<comment type="pathway">
    <text evidence="1 5">Purine metabolism; 7-cyano-7-deazaguanine biosynthesis.</text>
</comment>
<feature type="binding site" evidence="7">
    <location>
        <position position="14"/>
    </location>
    <ligand>
        <name>Zn(2+)</name>
        <dbReference type="ChEBI" id="CHEBI:29105"/>
    </ligand>
</feature>
<dbReference type="InterPro" id="IPR007115">
    <property type="entry name" value="6-PTP_synth/QueD"/>
</dbReference>
<dbReference type="InterPro" id="IPR038418">
    <property type="entry name" value="6-PTP_synth/QueD_sf"/>
</dbReference>
<feature type="binding site" evidence="7">
    <location>
        <position position="29"/>
    </location>
    <ligand>
        <name>Zn(2+)</name>
        <dbReference type="ChEBI" id="CHEBI:29105"/>
    </ligand>
</feature>
<dbReference type="GO" id="GO:0070497">
    <property type="term" value="F:6-carboxytetrahydropterin synthase activity"/>
    <property type="evidence" value="ECO:0007669"/>
    <property type="project" value="UniProtKB-EC"/>
</dbReference>
<keyword evidence="5" id="KW-0456">Lyase</keyword>
<comment type="cofactor">
    <cofactor evidence="5 7">
        <name>Zn(2+)</name>
        <dbReference type="ChEBI" id="CHEBI:29105"/>
    </cofactor>
    <text evidence="5 7">Binds 1 zinc ion per subunit.</text>
</comment>
<organism evidence="8 9">
    <name type="scientific">Calditerrivibrio nitroreducens</name>
    <dbReference type="NCBI Taxonomy" id="477976"/>
    <lineage>
        <taxon>Bacteria</taxon>
        <taxon>Pseudomonadati</taxon>
        <taxon>Deferribacterota</taxon>
        <taxon>Deferribacteres</taxon>
        <taxon>Deferribacterales</taxon>
        <taxon>Calditerrivibrionaceae</taxon>
    </lineage>
</organism>
<dbReference type="AlphaFoldDB" id="A0A2J6WP30"/>
<dbReference type="UniPathway" id="UPA00391"/>